<dbReference type="GO" id="GO:0015940">
    <property type="term" value="P:pantothenate biosynthetic process"/>
    <property type="evidence" value="ECO:0007669"/>
    <property type="project" value="UniProtKB-UniRule"/>
</dbReference>
<dbReference type="InterPro" id="IPR004821">
    <property type="entry name" value="Cyt_trans-like"/>
</dbReference>
<comment type="catalytic activity">
    <reaction evidence="7 8">
        <text>(R)-pantoate + beta-alanine + ATP = (R)-pantothenate + AMP + diphosphate + H(+)</text>
        <dbReference type="Rhea" id="RHEA:10912"/>
        <dbReference type="ChEBI" id="CHEBI:15378"/>
        <dbReference type="ChEBI" id="CHEBI:15980"/>
        <dbReference type="ChEBI" id="CHEBI:29032"/>
        <dbReference type="ChEBI" id="CHEBI:30616"/>
        <dbReference type="ChEBI" id="CHEBI:33019"/>
        <dbReference type="ChEBI" id="CHEBI:57966"/>
        <dbReference type="ChEBI" id="CHEBI:456215"/>
        <dbReference type="EC" id="6.3.2.1"/>
    </reaction>
</comment>
<dbReference type="Gene3D" id="3.40.50.620">
    <property type="entry name" value="HUPs"/>
    <property type="match status" value="1"/>
</dbReference>
<feature type="binding site" evidence="8">
    <location>
        <begin position="147"/>
        <end position="150"/>
    </location>
    <ligand>
        <name>ATP</name>
        <dbReference type="ChEBI" id="CHEBI:30616"/>
    </ligand>
</feature>
<keyword evidence="4 8" id="KW-0566">Pantothenate biosynthesis</keyword>
<dbReference type="InterPro" id="IPR003721">
    <property type="entry name" value="Pantoate_ligase"/>
</dbReference>
<feature type="binding site" evidence="8">
    <location>
        <position position="61"/>
    </location>
    <ligand>
        <name>(R)-pantoate</name>
        <dbReference type="ChEBI" id="CHEBI:15980"/>
    </ligand>
</feature>
<dbReference type="OrthoDB" id="9773087at2"/>
<dbReference type="Proteomes" id="UP000315471">
    <property type="component" value="Unassembled WGS sequence"/>
</dbReference>
<sequence>MRQLTTPEQAREFVLDRRFRGHTVGVVPTMGALHDGHLELVRQAKQHCDVSIATIFVNPTQFGPGEDLDKYPRLLEQDLSLLERIGADAVFLPSSESIYPPGFSTFVEAPDVGSPLEGVCRPSHFRGVTTIVCKLFQILPATHAFFGRKDYQQLKVIEAMVRDLNIAIEIVACDTVREEDGLALSSRNRYLDSAQRIQALALSRALQRAQAMATAGTRQTEQLEQAMRQELDGHADHPGVDRVEYAVVVDAETLLPLTDLNRPAVALIAAFVGQTRLIDNRLISALI</sequence>
<keyword evidence="8" id="KW-0963">Cytoplasm</keyword>
<evidence type="ECO:0000256" key="5">
    <source>
        <dbReference type="ARBA" id="ARBA00022741"/>
    </source>
</evidence>
<comment type="pathway">
    <text evidence="1 8">Cofactor biosynthesis; (R)-pantothenate biosynthesis; (R)-pantothenate from (R)-pantoate and beta-alanine: step 1/1.</text>
</comment>
<evidence type="ECO:0000313" key="10">
    <source>
        <dbReference type="Proteomes" id="UP000315471"/>
    </source>
</evidence>
<comment type="subunit">
    <text evidence="8">Homodimer.</text>
</comment>
<feature type="binding site" evidence="8">
    <location>
        <position position="61"/>
    </location>
    <ligand>
        <name>beta-alanine</name>
        <dbReference type="ChEBI" id="CHEBI:57966"/>
    </ligand>
</feature>
<feature type="binding site" evidence="8">
    <location>
        <begin position="30"/>
        <end position="37"/>
    </location>
    <ligand>
        <name>ATP</name>
        <dbReference type="ChEBI" id="CHEBI:30616"/>
    </ligand>
</feature>
<dbReference type="GO" id="GO:0004592">
    <property type="term" value="F:pantoate-beta-alanine ligase activity"/>
    <property type="evidence" value="ECO:0007669"/>
    <property type="project" value="UniProtKB-UniRule"/>
</dbReference>
<evidence type="ECO:0000256" key="4">
    <source>
        <dbReference type="ARBA" id="ARBA00022655"/>
    </source>
</evidence>
<keyword evidence="3 8" id="KW-0436">Ligase</keyword>
<comment type="subcellular location">
    <subcellularLocation>
        <location evidence="8">Cytoplasm</location>
    </subcellularLocation>
</comment>
<dbReference type="PANTHER" id="PTHR21299:SF1">
    <property type="entry name" value="PANTOATE--BETA-ALANINE LIGASE"/>
    <property type="match status" value="1"/>
</dbReference>
<organism evidence="9 10">
    <name type="scientific">Novipirellula aureliae</name>
    <dbReference type="NCBI Taxonomy" id="2527966"/>
    <lineage>
        <taxon>Bacteria</taxon>
        <taxon>Pseudomonadati</taxon>
        <taxon>Planctomycetota</taxon>
        <taxon>Planctomycetia</taxon>
        <taxon>Pirellulales</taxon>
        <taxon>Pirellulaceae</taxon>
        <taxon>Novipirellula</taxon>
    </lineage>
</organism>
<evidence type="ECO:0000256" key="8">
    <source>
        <dbReference type="HAMAP-Rule" id="MF_00158"/>
    </source>
</evidence>
<dbReference type="NCBIfam" id="TIGR00125">
    <property type="entry name" value="cyt_tran_rel"/>
    <property type="match status" value="1"/>
</dbReference>
<comment type="miscellaneous">
    <text evidence="8">The reaction proceeds by a bi uni uni bi ping pong mechanism.</text>
</comment>
<dbReference type="PANTHER" id="PTHR21299">
    <property type="entry name" value="CYTIDYLATE KINASE/PANTOATE-BETA-ALANINE LIGASE"/>
    <property type="match status" value="1"/>
</dbReference>
<dbReference type="Gene3D" id="3.30.1300.10">
    <property type="entry name" value="Pantoate-beta-alanine ligase, C-terminal domain"/>
    <property type="match status" value="1"/>
</dbReference>
<comment type="similarity">
    <text evidence="2 8">Belongs to the pantothenate synthetase family.</text>
</comment>
<feature type="active site" description="Proton donor" evidence="8">
    <location>
        <position position="37"/>
    </location>
</feature>
<keyword evidence="10" id="KW-1185">Reference proteome</keyword>
<dbReference type="UniPathway" id="UPA00028">
    <property type="reaction ID" value="UER00005"/>
</dbReference>
<dbReference type="GO" id="GO:0005829">
    <property type="term" value="C:cytosol"/>
    <property type="evidence" value="ECO:0007669"/>
    <property type="project" value="TreeGrafter"/>
</dbReference>
<feature type="binding site" evidence="8">
    <location>
        <position position="153"/>
    </location>
    <ligand>
        <name>(R)-pantoate</name>
        <dbReference type="ChEBI" id="CHEBI:15980"/>
    </ligand>
</feature>
<dbReference type="CDD" id="cd00560">
    <property type="entry name" value="PanC"/>
    <property type="match status" value="1"/>
</dbReference>
<dbReference type="SUPFAM" id="SSF52374">
    <property type="entry name" value="Nucleotidylyl transferase"/>
    <property type="match status" value="1"/>
</dbReference>
<comment type="caution">
    <text evidence="9">The sequence shown here is derived from an EMBL/GenBank/DDBJ whole genome shotgun (WGS) entry which is preliminary data.</text>
</comment>
<dbReference type="HAMAP" id="MF_00158">
    <property type="entry name" value="PanC"/>
    <property type="match status" value="1"/>
</dbReference>
<accession>A0A5C6E4C2</accession>
<dbReference type="EMBL" id="SJPY01000003">
    <property type="protein sequence ID" value="TWU43334.1"/>
    <property type="molecule type" value="Genomic_DNA"/>
</dbReference>
<evidence type="ECO:0000313" key="9">
    <source>
        <dbReference type="EMBL" id="TWU43334.1"/>
    </source>
</evidence>
<dbReference type="Pfam" id="PF02569">
    <property type="entry name" value="Pantoate_ligase"/>
    <property type="match status" value="1"/>
</dbReference>
<dbReference type="GO" id="GO:0005524">
    <property type="term" value="F:ATP binding"/>
    <property type="evidence" value="ECO:0007669"/>
    <property type="project" value="UniProtKB-KW"/>
</dbReference>
<evidence type="ECO:0000256" key="1">
    <source>
        <dbReference type="ARBA" id="ARBA00004990"/>
    </source>
</evidence>
<proteinExistence type="inferred from homology"/>
<keyword evidence="6 8" id="KW-0067">ATP-binding</keyword>
<dbReference type="NCBIfam" id="TIGR00018">
    <property type="entry name" value="panC"/>
    <property type="match status" value="1"/>
</dbReference>
<feature type="binding site" evidence="8">
    <location>
        <begin position="184"/>
        <end position="187"/>
    </location>
    <ligand>
        <name>ATP</name>
        <dbReference type="ChEBI" id="CHEBI:30616"/>
    </ligand>
</feature>
<evidence type="ECO:0000256" key="3">
    <source>
        <dbReference type="ARBA" id="ARBA00022598"/>
    </source>
</evidence>
<feature type="binding site" evidence="8">
    <location>
        <position position="176"/>
    </location>
    <ligand>
        <name>ATP</name>
        <dbReference type="ChEBI" id="CHEBI:30616"/>
    </ligand>
</feature>
<dbReference type="AlphaFoldDB" id="A0A5C6E4C2"/>
<evidence type="ECO:0000256" key="6">
    <source>
        <dbReference type="ARBA" id="ARBA00022840"/>
    </source>
</evidence>
<reference evidence="9 10" key="1">
    <citation type="submission" date="2019-02" db="EMBL/GenBank/DDBJ databases">
        <title>Deep-cultivation of Planctomycetes and their phenomic and genomic characterization uncovers novel biology.</title>
        <authorList>
            <person name="Wiegand S."/>
            <person name="Jogler M."/>
            <person name="Boedeker C."/>
            <person name="Pinto D."/>
            <person name="Vollmers J."/>
            <person name="Rivas-Marin E."/>
            <person name="Kohn T."/>
            <person name="Peeters S.H."/>
            <person name="Heuer A."/>
            <person name="Rast P."/>
            <person name="Oberbeckmann S."/>
            <person name="Bunk B."/>
            <person name="Jeske O."/>
            <person name="Meyerdierks A."/>
            <person name="Storesund J.E."/>
            <person name="Kallscheuer N."/>
            <person name="Luecker S."/>
            <person name="Lage O.M."/>
            <person name="Pohl T."/>
            <person name="Merkel B.J."/>
            <person name="Hornburger P."/>
            <person name="Mueller R.-W."/>
            <person name="Bruemmer F."/>
            <person name="Labrenz M."/>
            <person name="Spormann A.M."/>
            <person name="Op Den Camp H."/>
            <person name="Overmann J."/>
            <person name="Amann R."/>
            <person name="Jetten M.S.M."/>
            <person name="Mascher T."/>
            <person name="Medema M.H."/>
            <person name="Devos D.P."/>
            <person name="Kaster A.-K."/>
            <person name="Ovreas L."/>
            <person name="Rohde M."/>
            <person name="Galperin M.Y."/>
            <person name="Jogler C."/>
        </authorList>
    </citation>
    <scope>NUCLEOTIDE SEQUENCE [LARGE SCALE GENOMIC DNA]</scope>
    <source>
        <strain evidence="9 10">Q31b</strain>
    </source>
</reference>
<protein>
    <recommendedName>
        <fullName evidence="8">Pantothenate synthetase</fullName>
        <shortName evidence="8">PS</shortName>
        <ecNumber evidence="8">6.3.2.1</ecNumber>
    </recommendedName>
    <alternativeName>
        <fullName evidence="8">Pantoate--beta-alanine ligase</fullName>
    </alternativeName>
    <alternativeName>
        <fullName evidence="8">Pantoate-activating enzyme</fullName>
    </alternativeName>
</protein>
<dbReference type="RefSeq" id="WP_146599780.1">
    <property type="nucleotide sequence ID" value="NZ_SJPY01000003.1"/>
</dbReference>
<comment type="function">
    <text evidence="8">Catalyzes the condensation of pantoate with beta-alanine in an ATP-dependent reaction via a pantoyl-adenylate intermediate.</text>
</comment>
<keyword evidence="5 8" id="KW-0547">Nucleotide-binding</keyword>
<evidence type="ECO:0000256" key="7">
    <source>
        <dbReference type="ARBA" id="ARBA00048258"/>
    </source>
</evidence>
<name>A0A5C6E4C2_9BACT</name>
<dbReference type="EC" id="6.3.2.1" evidence="8"/>
<evidence type="ECO:0000256" key="2">
    <source>
        <dbReference type="ARBA" id="ARBA00009256"/>
    </source>
</evidence>
<dbReference type="InterPro" id="IPR014729">
    <property type="entry name" value="Rossmann-like_a/b/a_fold"/>
</dbReference>
<dbReference type="InterPro" id="IPR042176">
    <property type="entry name" value="Pantoate_ligase_C"/>
</dbReference>
<gene>
    <name evidence="8 9" type="primary">panC</name>
    <name evidence="9" type="ORF">Q31b_23730</name>
</gene>